<dbReference type="InterPro" id="IPR036866">
    <property type="entry name" value="RibonucZ/Hydroxyglut_hydro"/>
</dbReference>
<keyword evidence="5" id="KW-0862">Zinc</keyword>
<comment type="similarity">
    <text evidence="2">Belongs to the metallo-beta-lactamase superfamily.</text>
</comment>
<dbReference type="GO" id="GO:0016787">
    <property type="term" value="F:hydrolase activity"/>
    <property type="evidence" value="ECO:0007669"/>
    <property type="project" value="UniProtKB-KW"/>
</dbReference>
<proteinExistence type="inferred from homology"/>
<evidence type="ECO:0000256" key="3">
    <source>
        <dbReference type="ARBA" id="ARBA00022723"/>
    </source>
</evidence>
<organism evidence="7 8">
    <name type="scientific">Mesorhizobium denitrificans</name>
    <dbReference type="NCBI Taxonomy" id="2294114"/>
    <lineage>
        <taxon>Bacteria</taxon>
        <taxon>Pseudomonadati</taxon>
        <taxon>Pseudomonadota</taxon>
        <taxon>Alphaproteobacteria</taxon>
        <taxon>Hyphomicrobiales</taxon>
        <taxon>Phyllobacteriaceae</taxon>
        <taxon>Mesorhizobium</taxon>
    </lineage>
</organism>
<dbReference type="Proteomes" id="UP000262379">
    <property type="component" value="Unassembled WGS sequence"/>
</dbReference>
<sequence length="263" mass="29827">MENVVTSVQKLAVLLLGYEVIPKTVSTRDRGGRFVMAEPICAYLLQTERGYVLFDTGVNIDNILDPVRREEYFMSRGWLAPPIVLPEHDFLKQLKSCGVEPKDISDVILSHVHCDHTGNLKHLRHARIWIQRLEHEFAFSDHGNLAVFNDDFDFPDMKWEIVDGDWEMMPGLRGIFTRGHMPGHQSLVVTLPKSGVKVLTADAGDLWENFEDEVIPGESCDDAAALISIQKLKAIAAEFDAEMILLHDPVRVQSLRLCPDYYD</sequence>
<dbReference type="SUPFAM" id="SSF56281">
    <property type="entry name" value="Metallo-hydrolase/oxidoreductase"/>
    <property type="match status" value="1"/>
</dbReference>
<dbReference type="Gene3D" id="3.60.15.10">
    <property type="entry name" value="Ribonuclease Z/Hydroxyacylglutathione hydrolase-like"/>
    <property type="match status" value="1"/>
</dbReference>
<comment type="caution">
    <text evidence="7">The sequence shown here is derived from an EMBL/GenBank/DDBJ whole genome shotgun (WGS) entry which is preliminary data.</text>
</comment>
<accession>A0A371X956</accession>
<keyword evidence="8" id="KW-1185">Reference proteome</keyword>
<dbReference type="AlphaFoldDB" id="A0A371X956"/>
<evidence type="ECO:0000313" key="8">
    <source>
        <dbReference type="Proteomes" id="UP000262379"/>
    </source>
</evidence>
<dbReference type="InterPro" id="IPR051013">
    <property type="entry name" value="MBL_superfamily_lactonases"/>
</dbReference>
<evidence type="ECO:0000256" key="1">
    <source>
        <dbReference type="ARBA" id="ARBA00001947"/>
    </source>
</evidence>
<reference evidence="8" key="1">
    <citation type="submission" date="2018-08" db="EMBL/GenBank/DDBJ databases">
        <authorList>
            <person name="Im W.T."/>
        </authorList>
    </citation>
    <scope>NUCLEOTIDE SEQUENCE [LARGE SCALE GENOMIC DNA]</scope>
    <source>
        <strain evidence="8">LA-28</strain>
    </source>
</reference>
<dbReference type="GO" id="GO:0046872">
    <property type="term" value="F:metal ion binding"/>
    <property type="evidence" value="ECO:0007669"/>
    <property type="project" value="UniProtKB-KW"/>
</dbReference>
<evidence type="ECO:0000313" key="7">
    <source>
        <dbReference type="EMBL" id="RFC65777.1"/>
    </source>
</evidence>
<protein>
    <submittedName>
        <fullName evidence="7">N-acyl homoserine lactonase family protein</fullName>
    </submittedName>
</protein>
<dbReference type="PANTHER" id="PTHR42978">
    <property type="entry name" value="QUORUM-QUENCHING LACTONASE YTNP-RELATED-RELATED"/>
    <property type="match status" value="1"/>
</dbReference>
<evidence type="ECO:0000256" key="2">
    <source>
        <dbReference type="ARBA" id="ARBA00007749"/>
    </source>
</evidence>
<feature type="domain" description="Metallo-beta-lactamase" evidence="6">
    <location>
        <begin position="39"/>
        <end position="247"/>
    </location>
</feature>
<dbReference type="InterPro" id="IPR001279">
    <property type="entry name" value="Metallo-B-lactamas"/>
</dbReference>
<evidence type="ECO:0000259" key="6">
    <source>
        <dbReference type="SMART" id="SM00849"/>
    </source>
</evidence>
<comment type="cofactor">
    <cofactor evidence="1">
        <name>Zn(2+)</name>
        <dbReference type="ChEBI" id="CHEBI:29105"/>
    </cofactor>
</comment>
<dbReference type="EMBL" id="QURN01000014">
    <property type="protein sequence ID" value="RFC65777.1"/>
    <property type="molecule type" value="Genomic_DNA"/>
</dbReference>
<keyword evidence="3" id="KW-0479">Metal-binding</keyword>
<evidence type="ECO:0000256" key="4">
    <source>
        <dbReference type="ARBA" id="ARBA00022801"/>
    </source>
</evidence>
<keyword evidence="4" id="KW-0378">Hydrolase</keyword>
<dbReference type="SMART" id="SM00849">
    <property type="entry name" value="Lactamase_B"/>
    <property type="match status" value="1"/>
</dbReference>
<evidence type="ECO:0000256" key="5">
    <source>
        <dbReference type="ARBA" id="ARBA00022833"/>
    </source>
</evidence>
<dbReference type="PANTHER" id="PTHR42978:SF2">
    <property type="entry name" value="102 KBASES UNSTABLE REGION: FROM 1 TO 119443"/>
    <property type="match status" value="1"/>
</dbReference>
<name>A0A371X956_9HYPH</name>
<gene>
    <name evidence="7" type="ORF">DY251_16580</name>
</gene>
<dbReference type="Pfam" id="PF00753">
    <property type="entry name" value="Lactamase_B"/>
    <property type="match status" value="1"/>
</dbReference>
<dbReference type="CDD" id="cd07729">
    <property type="entry name" value="AHL_lactonase_MBL-fold"/>
    <property type="match status" value="1"/>
</dbReference>